<evidence type="ECO:0000313" key="6">
    <source>
        <dbReference type="Proteomes" id="UP000324222"/>
    </source>
</evidence>
<dbReference type="PANTHER" id="PTHR24261:SF7">
    <property type="entry name" value="KRINGLE DOMAIN-CONTAINING PROTEIN"/>
    <property type="match status" value="1"/>
</dbReference>
<keyword evidence="6" id="KW-1185">Reference proteome</keyword>
<name>A0A5B7HJD4_PORTR</name>
<accession>A0A5B7HJD4</accession>
<dbReference type="GO" id="GO:0004175">
    <property type="term" value="F:endopeptidase activity"/>
    <property type="evidence" value="ECO:0007669"/>
    <property type="project" value="TreeGrafter"/>
</dbReference>
<keyword evidence="1 3" id="KW-0420">Kringle</keyword>
<evidence type="ECO:0000259" key="4">
    <source>
        <dbReference type="PROSITE" id="PS50070"/>
    </source>
</evidence>
<dbReference type="AlphaFoldDB" id="A0A5B7HJD4"/>
<sequence>MPEESWEWEYCEVPQCDVDCYTLNGALYLGGQNVTQSGRACVDWGGDHGIDGGVCRNPDNDVAPWCYVTEGHTERDYCDNKCPEAKELSPSLQAAVSTLSAGPFGVGDRAEALDVELIMKSCNADGRLLHPSKPLTVVDGYFFSSDYREVWTAYSQVHSYLFGVIFLAEVDKALTMTPSELNLADAFTTSTLVFSNYPQDLAYRKFVSPEEALDMPSCGGYLNFCLLYTAPLIQTDAGDLYILGELEKWVPVSPDRITDIVTTTTATTATTTSSSFSASSVTLSVRGVQGERVTLSFSGATDFNVTCAFQEGGVMTLDVAARTCIPSTTA</sequence>
<dbReference type="PANTHER" id="PTHR24261">
    <property type="entry name" value="PLASMINOGEN-RELATED"/>
    <property type="match status" value="1"/>
</dbReference>
<reference evidence="5 6" key="1">
    <citation type="submission" date="2019-05" db="EMBL/GenBank/DDBJ databases">
        <title>Another draft genome of Portunus trituberculatus and its Hox gene families provides insights of decapod evolution.</title>
        <authorList>
            <person name="Jeong J.-H."/>
            <person name="Song I."/>
            <person name="Kim S."/>
            <person name="Choi T."/>
            <person name="Kim D."/>
            <person name="Ryu S."/>
            <person name="Kim W."/>
        </authorList>
    </citation>
    <scope>NUCLEOTIDE SEQUENCE [LARGE SCALE GENOMIC DNA]</scope>
    <source>
        <tissue evidence="5">Muscle</tissue>
    </source>
</reference>
<dbReference type="InterPro" id="IPR013806">
    <property type="entry name" value="Kringle-like"/>
</dbReference>
<dbReference type="PRINTS" id="PR00018">
    <property type="entry name" value="KRINGLE"/>
</dbReference>
<dbReference type="EMBL" id="VSRR010029271">
    <property type="protein sequence ID" value="MPC69357.1"/>
    <property type="molecule type" value="Genomic_DNA"/>
</dbReference>
<dbReference type="PROSITE" id="PS50070">
    <property type="entry name" value="KRINGLE_2"/>
    <property type="match status" value="1"/>
</dbReference>
<evidence type="ECO:0000256" key="3">
    <source>
        <dbReference type="PROSITE-ProRule" id="PRU00121"/>
    </source>
</evidence>
<dbReference type="SUPFAM" id="SSF57440">
    <property type="entry name" value="Kringle-like"/>
    <property type="match status" value="1"/>
</dbReference>
<dbReference type="InterPro" id="IPR000001">
    <property type="entry name" value="Kringle"/>
</dbReference>
<protein>
    <submittedName>
        <fullName evidence="5">Hepatocyte growth factor</fullName>
    </submittedName>
</protein>
<organism evidence="5 6">
    <name type="scientific">Portunus trituberculatus</name>
    <name type="common">Swimming crab</name>
    <name type="synonym">Neptunus trituberculatus</name>
    <dbReference type="NCBI Taxonomy" id="210409"/>
    <lineage>
        <taxon>Eukaryota</taxon>
        <taxon>Metazoa</taxon>
        <taxon>Ecdysozoa</taxon>
        <taxon>Arthropoda</taxon>
        <taxon>Crustacea</taxon>
        <taxon>Multicrustacea</taxon>
        <taxon>Malacostraca</taxon>
        <taxon>Eumalacostraca</taxon>
        <taxon>Eucarida</taxon>
        <taxon>Decapoda</taxon>
        <taxon>Pleocyemata</taxon>
        <taxon>Brachyura</taxon>
        <taxon>Eubrachyura</taxon>
        <taxon>Portunoidea</taxon>
        <taxon>Portunidae</taxon>
        <taxon>Portuninae</taxon>
        <taxon>Portunus</taxon>
    </lineage>
</organism>
<dbReference type="InterPro" id="IPR050759">
    <property type="entry name" value="Serine_protease_kringle"/>
</dbReference>
<comment type="caution">
    <text evidence="5">The sequence shown here is derived from an EMBL/GenBank/DDBJ whole genome shotgun (WGS) entry which is preliminary data.</text>
</comment>
<dbReference type="Gene3D" id="2.40.20.10">
    <property type="entry name" value="Plasminogen Kringle 4"/>
    <property type="match status" value="1"/>
</dbReference>
<feature type="domain" description="Kringle" evidence="4">
    <location>
        <begin position="19"/>
        <end position="85"/>
    </location>
</feature>
<feature type="disulfide bond" evidence="3">
    <location>
        <begin position="55"/>
        <end position="78"/>
    </location>
</feature>
<dbReference type="InterPro" id="IPR038178">
    <property type="entry name" value="Kringle_sf"/>
</dbReference>
<dbReference type="Proteomes" id="UP000324222">
    <property type="component" value="Unassembled WGS sequence"/>
</dbReference>
<dbReference type="SMART" id="SM00130">
    <property type="entry name" value="KR"/>
    <property type="match status" value="1"/>
</dbReference>
<dbReference type="OrthoDB" id="41905at2759"/>
<evidence type="ECO:0000256" key="1">
    <source>
        <dbReference type="ARBA" id="ARBA00022572"/>
    </source>
</evidence>
<proteinExistence type="predicted"/>
<comment type="caution">
    <text evidence="3">Lacks conserved residue(s) required for the propagation of feature annotation.</text>
</comment>
<keyword evidence="2 3" id="KW-1015">Disulfide bond</keyword>
<gene>
    <name evidence="5" type="primary">HGF</name>
    <name evidence="5" type="ORF">E2C01_063580</name>
</gene>
<dbReference type="GO" id="GO:0005615">
    <property type="term" value="C:extracellular space"/>
    <property type="evidence" value="ECO:0007669"/>
    <property type="project" value="TreeGrafter"/>
</dbReference>
<evidence type="ECO:0000313" key="5">
    <source>
        <dbReference type="EMBL" id="MPC69357.1"/>
    </source>
</evidence>
<evidence type="ECO:0000256" key="2">
    <source>
        <dbReference type="ARBA" id="ARBA00023157"/>
    </source>
</evidence>
<dbReference type="GO" id="GO:0005102">
    <property type="term" value="F:signaling receptor binding"/>
    <property type="evidence" value="ECO:0007669"/>
    <property type="project" value="TreeGrafter"/>
</dbReference>